<feature type="compositionally biased region" description="Low complexity" evidence="5">
    <location>
        <begin position="178"/>
        <end position="209"/>
    </location>
</feature>
<feature type="compositionally biased region" description="Gly residues" evidence="5">
    <location>
        <begin position="483"/>
        <end position="493"/>
    </location>
</feature>
<dbReference type="GO" id="GO:0005634">
    <property type="term" value="C:nucleus"/>
    <property type="evidence" value="ECO:0007669"/>
    <property type="project" value="UniProtKB-SubCell"/>
</dbReference>
<dbReference type="InterPro" id="IPR036638">
    <property type="entry name" value="HLH_DNA-bd_sf"/>
</dbReference>
<feature type="region of interest" description="Disordered" evidence="5">
    <location>
        <begin position="257"/>
        <end position="282"/>
    </location>
</feature>
<dbReference type="PROSITE" id="PS50888">
    <property type="entry name" value="BHLH"/>
    <property type="match status" value="1"/>
</dbReference>
<dbReference type="Proteomes" id="UP000521872">
    <property type="component" value="Unassembled WGS sequence"/>
</dbReference>
<dbReference type="Pfam" id="PF00010">
    <property type="entry name" value="HLH"/>
    <property type="match status" value="1"/>
</dbReference>
<evidence type="ECO:0000256" key="1">
    <source>
        <dbReference type="ARBA" id="ARBA00004123"/>
    </source>
</evidence>
<keyword evidence="3" id="KW-0804">Transcription</keyword>
<dbReference type="InterPro" id="IPR051732">
    <property type="entry name" value="USF"/>
</dbReference>
<protein>
    <recommendedName>
        <fullName evidence="6">BHLH domain-containing protein</fullName>
    </recommendedName>
</protein>
<dbReference type="SUPFAM" id="SSF47459">
    <property type="entry name" value="HLH, helix-loop-helix DNA-binding domain"/>
    <property type="match status" value="1"/>
</dbReference>
<evidence type="ECO:0000256" key="4">
    <source>
        <dbReference type="ARBA" id="ARBA00023242"/>
    </source>
</evidence>
<evidence type="ECO:0000256" key="3">
    <source>
        <dbReference type="ARBA" id="ARBA00023163"/>
    </source>
</evidence>
<evidence type="ECO:0000256" key="5">
    <source>
        <dbReference type="SAM" id="MobiDB-lite"/>
    </source>
</evidence>
<dbReference type="GO" id="GO:0046983">
    <property type="term" value="F:protein dimerization activity"/>
    <property type="evidence" value="ECO:0007669"/>
    <property type="project" value="InterPro"/>
</dbReference>
<evidence type="ECO:0000313" key="7">
    <source>
        <dbReference type="EMBL" id="KAF4616403.1"/>
    </source>
</evidence>
<feature type="domain" description="BHLH" evidence="6">
    <location>
        <begin position="222"/>
        <end position="328"/>
    </location>
</feature>
<dbReference type="Gene3D" id="4.10.280.10">
    <property type="entry name" value="Helix-loop-helix DNA-binding domain"/>
    <property type="match status" value="1"/>
</dbReference>
<feature type="compositionally biased region" description="Basic and acidic residues" evidence="5">
    <location>
        <begin position="438"/>
        <end position="447"/>
    </location>
</feature>
<dbReference type="GO" id="GO:0000981">
    <property type="term" value="F:DNA-binding transcription factor activity, RNA polymerase II-specific"/>
    <property type="evidence" value="ECO:0007669"/>
    <property type="project" value="TreeGrafter"/>
</dbReference>
<keyword evidence="2" id="KW-0805">Transcription regulation</keyword>
<dbReference type="GO" id="GO:0000978">
    <property type="term" value="F:RNA polymerase II cis-regulatory region sequence-specific DNA binding"/>
    <property type="evidence" value="ECO:0007669"/>
    <property type="project" value="TreeGrafter"/>
</dbReference>
<dbReference type="PANTHER" id="PTHR46117:SF3">
    <property type="entry name" value="FI24210P1"/>
    <property type="match status" value="1"/>
</dbReference>
<accession>A0A8H4QSJ0</accession>
<dbReference type="InterPro" id="IPR011598">
    <property type="entry name" value="bHLH_dom"/>
</dbReference>
<feature type="compositionally biased region" description="Gly residues" evidence="5">
    <location>
        <begin position="159"/>
        <end position="171"/>
    </location>
</feature>
<dbReference type="AlphaFoldDB" id="A0A8H4QSJ0"/>
<feature type="region of interest" description="Disordered" evidence="5">
    <location>
        <begin position="424"/>
        <end position="503"/>
    </location>
</feature>
<comment type="subcellular location">
    <subcellularLocation>
        <location evidence="1">Nucleus</location>
    </subcellularLocation>
</comment>
<proteinExistence type="predicted"/>
<feature type="region of interest" description="Disordered" evidence="5">
    <location>
        <begin position="1"/>
        <end position="49"/>
    </location>
</feature>
<feature type="region of interest" description="Disordered" evidence="5">
    <location>
        <begin position="157"/>
        <end position="236"/>
    </location>
</feature>
<name>A0A8H4QSJ0_9AGAR</name>
<dbReference type="PANTHER" id="PTHR46117">
    <property type="entry name" value="FI24210P1"/>
    <property type="match status" value="1"/>
</dbReference>
<dbReference type="CDD" id="cd11387">
    <property type="entry name" value="bHLHzip_USF_MITF"/>
    <property type="match status" value="1"/>
</dbReference>
<evidence type="ECO:0000313" key="8">
    <source>
        <dbReference type="Proteomes" id="UP000521872"/>
    </source>
</evidence>
<feature type="compositionally biased region" description="Basic and acidic residues" evidence="5">
    <location>
        <begin position="226"/>
        <end position="236"/>
    </location>
</feature>
<dbReference type="EMBL" id="JAACJL010000031">
    <property type="protein sequence ID" value="KAF4616403.1"/>
    <property type="molecule type" value="Genomic_DNA"/>
</dbReference>
<comment type="caution">
    <text evidence="7">The sequence shown here is derived from an EMBL/GenBank/DDBJ whole genome shotgun (WGS) entry which is preliminary data.</text>
</comment>
<keyword evidence="4" id="KW-0539">Nucleus</keyword>
<feature type="region of interest" description="Disordered" evidence="5">
    <location>
        <begin position="352"/>
        <end position="391"/>
    </location>
</feature>
<reference evidence="7 8" key="1">
    <citation type="submission" date="2019-12" db="EMBL/GenBank/DDBJ databases">
        <authorList>
            <person name="Floudas D."/>
            <person name="Bentzer J."/>
            <person name="Ahren D."/>
            <person name="Johansson T."/>
            <person name="Persson P."/>
            <person name="Tunlid A."/>
        </authorList>
    </citation>
    <scope>NUCLEOTIDE SEQUENCE [LARGE SCALE GENOMIC DNA]</scope>
    <source>
        <strain evidence="7 8">CBS 102.39</strain>
    </source>
</reference>
<sequence>MPASEYSLPTPGDSHPISHLNGTSGTGNGNSYNSFSLSPPSESHIGSAGMHLPPVSSLHSPIHTGSYHGHSHSLSMGHRDFGMNSMHGHSQSMSIPKSPGHGPVLDYVLPPYNPNGSNATGNVNGGNSLSYGMTPPGVSVMNLNLNGGVGSPVLSSSVGGAGAGSVRGGGPLSSSVQSSAGTAVNGASGGANSSSTTTGAAGAATNGTVDKQSQLANEKRRRRRESHNAVERRRRDNINEKISELATLIPECMLDGTTANGNGNNGGSPSAMAASPGLLDPSDPLLPSATAAEKKEAAIKEENGEEGTVVKANKGMILRKSVEYISADDASRYLQQLVTAQGARNRELEQELKSYRGGSSGAPSEIGGDKNGATDTDSPLDKDHHQQQQQYGMDQNRHYNHHIQDDDMMLHDSVNEYGNLHVGGMLPSMPEGGEDEGAQERESRKEMEEEEEGGMDVDVSSGAGGEDEKRERGRTRGVARRGVGAGYQHGGHGAPSLKEEQEEMTGFASLTMVGMQA</sequence>
<evidence type="ECO:0000259" key="6">
    <source>
        <dbReference type="PROSITE" id="PS50888"/>
    </source>
</evidence>
<organism evidence="7 8">
    <name type="scientific">Agrocybe pediades</name>
    <dbReference type="NCBI Taxonomy" id="84607"/>
    <lineage>
        <taxon>Eukaryota</taxon>
        <taxon>Fungi</taxon>
        <taxon>Dikarya</taxon>
        <taxon>Basidiomycota</taxon>
        <taxon>Agaricomycotina</taxon>
        <taxon>Agaricomycetes</taxon>
        <taxon>Agaricomycetidae</taxon>
        <taxon>Agaricales</taxon>
        <taxon>Agaricineae</taxon>
        <taxon>Strophariaceae</taxon>
        <taxon>Agrocybe</taxon>
    </lineage>
</organism>
<evidence type="ECO:0000256" key="2">
    <source>
        <dbReference type="ARBA" id="ARBA00023015"/>
    </source>
</evidence>
<gene>
    <name evidence="7" type="ORF">D9613_008860</name>
</gene>
<dbReference type="SMART" id="SM00353">
    <property type="entry name" value="HLH"/>
    <property type="match status" value="1"/>
</dbReference>
<keyword evidence="8" id="KW-1185">Reference proteome</keyword>